<feature type="region of interest" description="Disordered" evidence="3">
    <location>
        <begin position="153"/>
        <end position="173"/>
    </location>
</feature>
<evidence type="ECO:0000256" key="2">
    <source>
        <dbReference type="ARBA" id="ARBA00022857"/>
    </source>
</evidence>
<dbReference type="InterPro" id="IPR002347">
    <property type="entry name" value="SDR_fam"/>
</dbReference>
<protein>
    <recommendedName>
        <fullName evidence="5">AB hydrolase-1 domain-containing protein</fullName>
    </recommendedName>
</protein>
<dbReference type="PRINTS" id="PR00081">
    <property type="entry name" value="GDHRDH"/>
</dbReference>
<dbReference type="InterPro" id="IPR000073">
    <property type="entry name" value="AB_hydrolase_1"/>
</dbReference>
<dbReference type="SUPFAM" id="SSF53474">
    <property type="entry name" value="alpha/beta-Hydrolases"/>
    <property type="match status" value="1"/>
</dbReference>
<dbReference type="Gene3D" id="3.40.50.1820">
    <property type="entry name" value="alpha/beta hydrolase"/>
    <property type="match status" value="1"/>
</dbReference>
<feature type="chain" id="PRO_5018180486" description="AB hydrolase-1 domain-containing protein" evidence="4">
    <location>
        <begin position="21"/>
        <end position="916"/>
    </location>
</feature>
<dbReference type="Gene3D" id="3.40.50.720">
    <property type="entry name" value="NAD(P)-binding Rossmann-like Domain"/>
    <property type="match status" value="1"/>
</dbReference>
<feature type="region of interest" description="Disordered" evidence="3">
    <location>
        <begin position="43"/>
        <end position="93"/>
    </location>
</feature>
<evidence type="ECO:0000256" key="4">
    <source>
        <dbReference type="SAM" id="SignalP"/>
    </source>
</evidence>
<accession>A0A3M7HV65</accession>
<comment type="similarity">
    <text evidence="1">Belongs to the short-chain dehydrogenases/reductases (SDR) family.</text>
</comment>
<dbReference type="InterPro" id="IPR036291">
    <property type="entry name" value="NAD(P)-bd_dom_sf"/>
</dbReference>
<comment type="caution">
    <text evidence="6">The sequence shown here is derived from an EMBL/GenBank/DDBJ whole genome shotgun (WGS) entry which is preliminary data.</text>
</comment>
<dbReference type="Proteomes" id="UP000280598">
    <property type="component" value="Unassembled WGS sequence"/>
</dbReference>
<organism evidence="6 7">
    <name type="scientific">Hortaea werneckii</name>
    <name type="common">Black yeast</name>
    <name type="synonym">Cladosporium werneckii</name>
    <dbReference type="NCBI Taxonomy" id="91943"/>
    <lineage>
        <taxon>Eukaryota</taxon>
        <taxon>Fungi</taxon>
        <taxon>Dikarya</taxon>
        <taxon>Ascomycota</taxon>
        <taxon>Pezizomycotina</taxon>
        <taxon>Dothideomycetes</taxon>
        <taxon>Dothideomycetidae</taxon>
        <taxon>Mycosphaerellales</taxon>
        <taxon>Teratosphaeriaceae</taxon>
        <taxon>Hortaea</taxon>
    </lineage>
</organism>
<dbReference type="AlphaFoldDB" id="A0A3M7HV65"/>
<feature type="domain" description="AB hydrolase-1" evidence="5">
    <location>
        <begin position="202"/>
        <end position="557"/>
    </location>
</feature>
<dbReference type="InterPro" id="IPR020904">
    <property type="entry name" value="Sc_DH/Rdtase_CS"/>
</dbReference>
<evidence type="ECO:0000313" key="7">
    <source>
        <dbReference type="Proteomes" id="UP000280598"/>
    </source>
</evidence>
<dbReference type="PROSITE" id="PS00061">
    <property type="entry name" value="ADH_SHORT"/>
    <property type="match status" value="1"/>
</dbReference>
<dbReference type="FunFam" id="3.40.50.720:FF:000084">
    <property type="entry name" value="Short-chain dehydrogenase reductase"/>
    <property type="match status" value="1"/>
</dbReference>
<dbReference type="PANTHER" id="PTHR42760">
    <property type="entry name" value="SHORT-CHAIN DEHYDROGENASES/REDUCTASES FAMILY MEMBER"/>
    <property type="match status" value="1"/>
</dbReference>
<dbReference type="GO" id="GO:0016616">
    <property type="term" value="F:oxidoreductase activity, acting on the CH-OH group of donors, NAD or NADP as acceptor"/>
    <property type="evidence" value="ECO:0007669"/>
    <property type="project" value="TreeGrafter"/>
</dbReference>
<proteinExistence type="inferred from homology"/>
<feature type="region of interest" description="Disordered" evidence="3">
    <location>
        <begin position="467"/>
        <end position="491"/>
    </location>
</feature>
<evidence type="ECO:0000259" key="5">
    <source>
        <dbReference type="Pfam" id="PF00561"/>
    </source>
</evidence>
<evidence type="ECO:0000256" key="3">
    <source>
        <dbReference type="SAM" id="MobiDB-lite"/>
    </source>
</evidence>
<evidence type="ECO:0000313" key="6">
    <source>
        <dbReference type="EMBL" id="RMZ17183.1"/>
    </source>
</evidence>
<dbReference type="Pfam" id="PF00561">
    <property type="entry name" value="Abhydrolase_1"/>
    <property type="match status" value="1"/>
</dbReference>
<dbReference type="PANTHER" id="PTHR42760:SF124">
    <property type="entry name" value="SHORT-CHAIN DEHYDROGENASE_REDUCTASE"/>
    <property type="match status" value="1"/>
</dbReference>
<keyword evidence="4" id="KW-0732">Signal</keyword>
<sequence length="916" mass="100460">MRLAAHIGASLLALPATLRSAVFVTAFYPAAITSIPSISTPLPHSRPAAAYSTMTSTSPADDASREGGQRPMLARQRAKEEAEAQGRQPPRGGYFPLSYKEGWSQWWAGLTPAMTEHKVLSFLPYLKKPPTQMQSGTTPPDEKQPMDVDQSVAKEAAPVRTTSETDPHGPRQWHSNLVQLAGKNRFLNEFSVERLGEETENNLVMLHGYGAGLGFYYKNFEPLSRLPSWKLYALDLLGMGRSSRPPFKINAKDKEGKVREAESWFIDALEEWRIKKGIEKMTLLGHSLGGYMAVCYALKYPGHLNKLILASPVGIPEDPYAVNDEMPESGDTSTAAEFEQAELGRPAGDNNNFLNARKRQEEASRDGKPAPRKPLPKWLTTLWDANISPFSLVRLSGPLGPRLVSGWTSRRFSHLPPDEAQALHDYSYSLFRQRGSGEYALAYILAPGAFARSPLIRRIHGVGRQYLEDHNKPEPDAAASTPPTESPQKVRETGVPIVLMYGDHDWMDVGGGYASKERLEAEKQKALANATEREKQMENGSVKVSVVPKAGHHVYLDGYEWFNDEILKEMRDVEKRQKRLAASGISASEILPRSPNLHRGHKLQHIRPRVPPPPQELLDSGSCMDAHQNAALAPQTRSIASATPTGHGRLQGRVAIVTGAASGLGRAIAFRYSAEGACVICADIRETSKYGASEEETRGTTHDRINEAGGKAVFVSTDVTNPVSMENLVERAVEGFGKVDVFVNNAGVALESTNPQPVWEMPLEMWEKEQMINSTGVFLGTKYAARQMMRQDAVGPNGDRGWIINIASILGHVGTNNMTSYCASKGAVINFSRAAALDCAEHGIHVNSVGPGYTTSSQTELAFGDEKRRVQLQGKHPFRGLGQPDDIARACVFFASDDAQWVSGVYLPVDGCYTAR</sequence>
<dbReference type="VEuPathDB" id="FungiDB:BTJ68_07461"/>
<dbReference type="SUPFAM" id="SSF51735">
    <property type="entry name" value="NAD(P)-binding Rossmann-fold domains"/>
    <property type="match status" value="1"/>
</dbReference>
<dbReference type="Pfam" id="PF13561">
    <property type="entry name" value="adh_short_C2"/>
    <property type="match status" value="1"/>
</dbReference>
<dbReference type="InterPro" id="IPR029058">
    <property type="entry name" value="AB_hydrolase_fold"/>
</dbReference>
<dbReference type="EMBL" id="QWIS01000006">
    <property type="protein sequence ID" value="RMZ17183.1"/>
    <property type="molecule type" value="Genomic_DNA"/>
</dbReference>
<dbReference type="CDD" id="cd05233">
    <property type="entry name" value="SDR_c"/>
    <property type="match status" value="1"/>
</dbReference>
<feature type="signal peptide" evidence="4">
    <location>
        <begin position="1"/>
        <end position="20"/>
    </location>
</feature>
<gene>
    <name evidence="6" type="ORF">D0860_00617</name>
</gene>
<dbReference type="VEuPathDB" id="FungiDB:BTJ68_03084"/>
<keyword evidence="2" id="KW-0521">NADP</keyword>
<name>A0A3M7HV65_HORWE</name>
<evidence type="ECO:0000256" key="1">
    <source>
        <dbReference type="ARBA" id="ARBA00006484"/>
    </source>
</evidence>
<dbReference type="PRINTS" id="PR00080">
    <property type="entry name" value="SDRFAMILY"/>
</dbReference>
<reference evidence="6 7" key="1">
    <citation type="journal article" date="2018" name="BMC Genomics">
        <title>Genomic evidence for intraspecific hybridization in a clonal and extremely halotolerant yeast.</title>
        <authorList>
            <person name="Gostincar C."/>
            <person name="Stajich J.E."/>
            <person name="Zupancic J."/>
            <person name="Zalar P."/>
            <person name="Gunde-Cimerman N."/>
        </authorList>
    </citation>
    <scope>NUCLEOTIDE SEQUENCE [LARGE SCALE GENOMIC DNA]</scope>
    <source>
        <strain evidence="6 7">EXF-562</strain>
    </source>
</reference>